<evidence type="ECO:0000259" key="7">
    <source>
        <dbReference type="PROSITE" id="PS51012"/>
    </source>
</evidence>
<sequence>MNRTTHVLLRGLAEARLALLASLRSFQEMFATVMFVAGFTVGLSFMRGGTVDGTGVDSATASLPGVLGLSVVFVGVVATAMMLATEREDGTLLRAKALPDGMAVYLIGKVVYAAALVLATVLLLVVPGLFLFDGLAAGLATGWPQLLWVLLLGMVASIPAGAVLGALFDNPRLVNAVGMVPVFGITMVSGVFFPITALPGWIQTVAQVFPVYWIGLGLRSALLPDSMLSAEIGESWRHLETAGVLGAWAVAGMVLAPWLLRRMARRVSGANVEKARQKAMQRV</sequence>
<dbReference type="InterPro" id="IPR051784">
    <property type="entry name" value="Nod_factor_ABC_transporter"/>
</dbReference>
<dbReference type="PIRSF" id="PIRSF006648">
    <property type="entry name" value="DrrB"/>
    <property type="match status" value="1"/>
</dbReference>
<keyword evidence="5" id="KW-0046">Antibiotic resistance</keyword>
<accession>A0ABT4TY71</accession>
<dbReference type="RefSeq" id="WP_270683534.1">
    <property type="nucleotide sequence ID" value="NZ_JAQFWQ010000005.1"/>
</dbReference>
<evidence type="ECO:0000256" key="4">
    <source>
        <dbReference type="ARBA" id="ARBA00023136"/>
    </source>
</evidence>
<evidence type="ECO:0000256" key="6">
    <source>
        <dbReference type="SAM" id="Phobius"/>
    </source>
</evidence>
<keyword evidence="3 6" id="KW-1133">Transmembrane helix</keyword>
<keyword evidence="2 6" id="KW-0812">Transmembrane</keyword>
<gene>
    <name evidence="8" type="ORF">O4J56_03175</name>
</gene>
<dbReference type="PROSITE" id="PS51012">
    <property type="entry name" value="ABC_TM2"/>
    <property type="match status" value="1"/>
</dbReference>
<proteinExistence type="predicted"/>
<evidence type="ECO:0000313" key="9">
    <source>
        <dbReference type="Proteomes" id="UP001527866"/>
    </source>
</evidence>
<dbReference type="Proteomes" id="UP001527866">
    <property type="component" value="Unassembled WGS sequence"/>
</dbReference>
<dbReference type="Pfam" id="PF12698">
    <property type="entry name" value="ABC2_membrane_3"/>
    <property type="match status" value="1"/>
</dbReference>
<organism evidence="8 9">
    <name type="scientific">Nocardiopsis endophytica</name>
    <dbReference type="NCBI Taxonomy" id="3018445"/>
    <lineage>
        <taxon>Bacteria</taxon>
        <taxon>Bacillati</taxon>
        <taxon>Actinomycetota</taxon>
        <taxon>Actinomycetes</taxon>
        <taxon>Streptosporangiales</taxon>
        <taxon>Nocardiopsidaceae</taxon>
        <taxon>Nocardiopsis</taxon>
    </lineage>
</organism>
<dbReference type="PANTHER" id="PTHR43229">
    <property type="entry name" value="NODULATION PROTEIN J"/>
    <property type="match status" value="1"/>
</dbReference>
<keyword evidence="9" id="KW-1185">Reference proteome</keyword>
<feature type="domain" description="ABC transmembrane type-2" evidence="7">
    <location>
        <begin position="23"/>
        <end position="263"/>
    </location>
</feature>
<evidence type="ECO:0000313" key="8">
    <source>
        <dbReference type="EMBL" id="MDA2809633.1"/>
    </source>
</evidence>
<feature type="transmembrane region" description="Helical" evidence="6">
    <location>
        <begin position="29"/>
        <end position="46"/>
    </location>
</feature>
<dbReference type="PANTHER" id="PTHR43229:SF2">
    <property type="entry name" value="NODULATION PROTEIN J"/>
    <property type="match status" value="1"/>
</dbReference>
<dbReference type="InterPro" id="IPR000412">
    <property type="entry name" value="ABC_2_transport"/>
</dbReference>
<dbReference type="EMBL" id="JAQFWQ010000005">
    <property type="protein sequence ID" value="MDA2809633.1"/>
    <property type="molecule type" value="Genomic_DNA"/>
</dbReference>
<feature type="transmembrane region" description="Helical" evidence="6">
    <location>
        <begin position="242"/>
        <end position="260"/>
    </location>
</feature>
<comment type="subcellular location">
    <subcellularLocation>
        <location evidence="1">Membrane</location>
        <topology evidence="1">Multi-pass membrane protein</topology>
    </subcellularLocation>
</comment>
<dbReference type="InterPro" id="IPR047817">
    <property type="entry name" value="ABC2_TM_bact-type"/>
</dbReference>
<evidence type="ECO:0000256" key="3">
    <source>
        <dbReference type="ARBA" id="ARBA00022989"/>
    </source>
</evidence>
<comment type="caution">
    <text evidence="8">The sequence shown here is derived from an EMBL/GenBank/DDBJ whole genome shotgun (WGS) entry which is preliminary data.</text>
</comment>
<evidence type="ECO:0000256" key="1">
    <source>
        <dbReference type="ARBA" id="ARBA00004141"/>
    </source>
</evidence>
<feature type="transmembrane region" description="Helical" evidence="6">
    <location>
        <begin position="66"/>
        <end position="84"/>
    </location>
</feature>
<feature type="transmembrane region" description="Helical" evidence="6">
    <location>
        <begin position="180"/>
        <end position="202"/>
    </location>
</feature>
<keyword evidence="4 6" id="KW-0472">Membrane</keyword>
<feature type="transmembrane region" description="Helical" evidence="6">
    <location>
        <begin position="146"/>
        <end position="168"/>
    </location>
</feature>
<name>A0ABT4TY71_9ACTN</name>
<reference evidence="8 9" key="1">
    <citation type="submission" date="2023-01" db="EMBL/GenBank/DDBJ databases">
        <title>Draft genome sequence of Nocardiopsis sp. RSe5-2 isolated from halophytes.</title>
        <authorList>
            <person name="Duangmal K."/>
            <person name="Chantavorakit T."/>
        </authorList>
    </citation>
    <scope>NUCLEOTIDE SEQUENCE [LARGE SCALE GENOMIC DNA]</scope>
    <source>
        <strain evidence="8 9">RSe5-2</strain>
    </source>
</reference>
<evidence type="ECO:0000256" key="5">
    <source>
        <dbReference type="ARBA" id="ARBA00023251"/>
    </source>
</evidence>
<evidence type="ECO:0000256" key="2">
    <source>
        <dbReference type="ARBA" id="ARBA00022692"/>
    </source>
</evidence>
<dbReference type="InterPro" id="IPR013525">
    <property type="entry name" value="ABC2_TM"/>
</dbReference>
<feature type="transmembrane region" description="Helical" evidence="6">
    <location>
        <begin position="104"/>
        <end position="126"/>
    </location>
</feature>
<protein>
    <submittedName>
        <fullName evidence="8">ABC transporter permease</fullName>
    </submittedName>
</protein>